<dbReference type="PANTHER" id="PTHR43581">
    <property type="entry name" value="ATP/GTP PHOSPHATASE"/>
    <property type="match status" value="1"/>
</dbReference>
<dbReference type="PIRSF" id="PIRSF034888">
    <property type="entry name" value="P-loop_UCP034888"/>
    <property type="match status" value="1"/>
</dbReference>
<dbReference type="OrthoDB" id="308933at2"/>
<dbReference type="Gene3D" id="3.40.50.300">
    <property type="entry name" value="P-loop containing nucleotide triphosphate hydrolases"/>
    <property type="match status" value="1"/>
</dbReference>
<comment type="caution">
    <text evidence="2">The sequence shown here is derived from an EMBL/GenBank/DDBJ whole genome shotgun (WGS) entry which is preliminary data.</text>
</comment>
<dbReference type="InterPro" id="IPR027417">
    <property type="entry name" value="P-loop_NTPase"/>
</dbReference>
<feature type="domain" description="Endonuclease GajA/Old nuclease/RecF-like AAA" evidence="1">
    <location>
        <begin position="1"/>
        <end position="416"/>
    </location>
</feature>
<keyword evidence="3" id="KW-1185">Reference proteome</keyword>
<accession>A0A845LA43</accession>
<organism evidence="2 3">
    <name type="scientific">Heliomicrobium undosum</name>
    <dbReference type="NCBI Taxonomy" id="121734"/>
    <lineage>
        <taxon>Bacteria</taxon>
        <taxon>Bacillati</taxon>
        <taxon>Bacillota</taxon>
        <taxon>Clostridia</taxon>
        <taxon>Eubacteriales</taxon>
        <taxon>Heliobacteriaceae</taxon>
        <taxon>Heliomicrobium</taxon>
    </lineage>
</organism>
<dbReference type="Pfam" id="PF13175">
    <property type="entry name" value="AAA_15"/>
    <property type="match status" value="1"/>
</dbReference>
<reference evidence="2 3" key="1">
    <citation type="submission" date="2020-01" db="EMBL/GenBank/DDBJ databases">
        <title>Whole-genome sequence of Heliobacterium undosum DSM 13378.</title>
        <authorList>
            <person name="Kyndt J.A."/>
            <person name="Meyer T.E."/>
        </authorList>
    </citation>
    <scope>NUCLEOTIDE SEQUENCE [LARGE SCALE GENOMIC DNA]</scope>
    <source>
        <strain evidence="2 3">DSM 13378</strain>
    </source>
</reference>
<dbReference type="SUPFAM" id="SSF52540">
    <property type="entry name" value="P-loop containing nucleoside triphosphate hydrolases"/>
    <property type="match status" value="1"/>
</dbReference>
<evidence type="ECO:0000259" key="1">
    <source>
        <dbReference type="Pfam" id="PF13175"/>
    </source>
</evidence>
<sequence>MIESISLSNFKAFKNLDMLKLKPITVLCGTNSCGKSSLMQSILLLKQTLENQNPSQTLLLNGRFAHLGSFENIINGKRPDDKVSFNIRVKFKKENFNSHRSFGNLPPIPAQLRSLLSDKNFYSPEANYILNFGITLKAIKEKNKKLFHSAKIEKWEFGIETLTKTNEILPKTDIVIKEIEENKYLTTWSNLDTFFGEGHGEQAYGVEFSNLIPSTWKVKTGDDGSRPSVAYSMGSIASLLKSIFASFTYVGPLREEPSRRYIYENEVIEIGIKGENAAYIYLTEELLLKEHVFYNKEIDGFVKKDKTKLQEAVTLWMDEFGVKNFKPEQQNEIIYLNMDSNSSKASVNIAEVGFGVSQLFPIVLEGLRMPTLSTLLLEQPEIHLHPKLQMKIADFFICLALSKKNVIIETHSDHIVNRLVRRIVEDDTGKLAELIGIYFISPSNNGPIIEEVLVDEYDGIVNWPPEFFDQVANEQEMIIKAGIKKRRNRKNNKLR</sequence>
<dbReference type="RefSeq" id="WP_161260004.1">
    <property type="nucleotide sequence ID" value="NZ_WXEY01000053.1"/>
</dbReference>
<dbReference type="Proteomes" id="UP000463470">
    <property type="component" value="Unassembled WGS sequence"/>
</dbReference>
<dbReference type="InterPro" id="IPR041685">
    <property type="entry name" value="AAA_GajA/Old/RecF-like"/>
</dbReference>
<evidence type="ECO:0000313" key="3">
    <source>
        <dbReference type="Proteomes" id="UP000463470"/>
    </source>
</evidence>
<dbReference type="AlphaFoldDB" id="A0A845LA43"/>
<gene>
    <name evidence="2" type="ORF">GTO91_17565</name>
</gene>
<dbReference type="EMBL" id="WXEY01000053">
    <property type="protein sequence ID" value="MZP31490.1"/>
    <property type="molecule type" value="Genomic_DNA"/>
</dbReference>
<dbReference type="InterPro" id="IPR014592">
    <property type="entry name" value="P-loop_UCP034888"/>
</dbReference>
<name>A0A845LA43_9FIRM</name>
<evidence type="ECO:0000313" key="2">
    <source>
        <dbReference type="EMBL" id="MZP31490.1"/>
    </source>
</evidence>
<protein>
    <submittedName>
        <fullName evidence="2">AAA family ATPase</fullName>
    </submittedName>
</protein>
<proteinExistence type="predicted"/>
<dbReference type="InterPro" id="IPR051396">
    <property type="entry name" value="Bact_Antivir_Def_Nuclease"/>
</dbReference>
<dbReference type="PANTHER" id="PTHR43581:SF2">
    <property type="entry name" value="EXCINUCLEASE ATPASE SUBUNIT"/>
    <property type="match status" value="1"/>
</dbReference>